<evidence type="ECO:0000256" key="3">
    <source>
        <dbReference type="ARBA" id="ARBA00022525"/>
    </source>
</evidence>
<evidence type="ECO:0000313" key="7">
    <source>
        <dbReference type="EMBL" id="CAJ0932942.1"/>
    </source>
</evidence>
<evidence type="ECO:0000256" key="4">
    <source>
        <dbReference type="ARBA" id="ARBA00022702"/>
    </source>
</evidence>
<proteinExistence type="inferred from homology"/>
<comment type="subcellular location">
    <subcellularLocation>
        <location evidence="1">Secreted</location>
    </subcellularLocation>
</comment>
<evidence type="ECO:0000256" key="2">
    <source>
        <dbReference type="ARBA" id="ARBA00005782"/>
    </source>
</evidence>
<evidence type="ECO:0000256" key="6">
    <source>
        <dbReference type="ARBA" id="ARBA00023157"/>
    </source>
</evidence>
<sequence length="151" mass="16969">MEAILFVETEITSSSQAQCEDQSILFTPIIIPNVEVKVAHWKNMTVSQQGNEVFSHLNLFLNITQHVKTPACMSQQLKLLTRTIRAVQGLVNKAWRQANNDTDLAQEASFVPTDVPSTVSLDIKDIFHRFIKLLQGKITFLLNGLCDVSSR</sequence>
<dbReference type="PANTHER" id="PTHR10560">
    <property type="entry name" value="THROMBOPOIETIN"/>
    <property type="match status" value="1"/>
</dbReference>
<dbReference type="InterPro" id="IPR003978">
    <property type="entry name" value="Thrombopoietin"/>
</dbReference>
<keyword evidence="8" id="KW-1185">Reference proteome</keyword>
<dbReference type="PANTHER" id="PTHR10560:SF0">
    <property type="entry name" value="THROMBOPOIETIN"/>
    <property type="match status" value="1"/>
</dbReference>
<dbReference type="SUPFAM" id="SSF47266">
    <property type="entry name" value="4-helical cytokines"/>
    <property type="match status" value="1"/>
</dbReference>
<accession>A0ABN9L6Q5</accession>
<organism evidence="7 8">
    <name type="scientific">Ranitomeya imitator</name>
    <name type="common">mimic poison frog</name>
    <dbReference type="NCBI Taxonomy" id="111125"/>
    <lineage>
        <taxon>Eukaryota</taxon>
        <taxon>Metazoa</taxon>
        <taxon>Chordata</taxon>
        <taxon>Craniata</taxon>
        <taxon>Vertebrata</taxon>
        <taxon>Euteleostomi</taxon>
        <taxon>Amphibia</taxon>
        <taxon>Batrachia</taxon>
        <taxon>Anura</taxon>
        <taxon>Neobatrachia</taxon>
        <taxon>Hyloidea</taxon>
        <taxon>Dendrobatidae</taxon>
        <taxon>Dendrobatinae</taxon>
        <taxon>Ranitomeya</taxon>
    </lineage>
</organism>
<keyword evidence="6" id="KW-1015">Disulfide bond</keyword>
<keyword evidence="4" id="KW-0372">Hormone</keyword>
<name>A0ABN9L6Q5_9NEOB</name>
<keyword evidence="3" id="KW-0964">Secreted</keyword>
<keyword evidence="5" id="KW-0732">Signal</keyword>
<reference evidence="7" key="1">
    <citation type="submission" date="2023-07" db="EMBL/GenBank/DDBJ databases">
        <authorList>
            <person name="Stuckert A."/>
        </authorList>
    </citation>
    <scope>NUCLEOTIDE SEQUENCE</scope>
</reference>
<dbReference type="InterPro" id="IPR009079">
    <property type="entry name" value="4_helix_cytokine-like_core"/>
</dbReference>
<protein>
    <recommendedName>
        <fullName evidence="9">Interleukin-6</fullName>
    </recommendedName>
</protein>
<evidence type="ECO:0000256" key="1">
    <source>
        <dbReference type="ARBA" id="ARBA00004613"/>
    </source>
</evidence>
<evidence type="ECO:0000313" key="8">
    <source>
        <dbReference type="Proteomes" id="UP001176940"/>
    </source>
</evidence>
<evidence type="ECO:0000256" key="5">
    <source>
        <dbReference type="ARBA" id="ARBA00022729"/>
    </source>
</evidence>
<comment type="similarity">
    <text evidence="2">Belongs to the EPO/TPO family.</text>
</comment>
<dbReference type="Pfam" id="PF00758">
    <property type="entry name" value="EPO_TPO"/>
    <property type="match status" value="1"/>
</dbReference>
<comment type="caution">
    <text evidence="7">The sequence shown here is derived from an EMBL/GenBank/DDBJ whole genome shotgun (WGS) entry which is preliminary data.</text>
</comment>
<dbReference type="Proteomes" id="UP001176940">
    <property type="component" value="Unassembled WGS sequence"/>
</dbReference>
<dbReference type="Gene3D" id="1.20.1250.10">
    <property type="match status" value="1"/>
</dbReference>
<gene>
    <name evidence="7" type="ORF">RIMI_LOCUS5300787</name>
</gene>
<evidence type="ECO:0008006" key="9">
    <source>
        <dbReference type="Google" id="ProtNLM"/>
    </source>
</evidence>
<dbReference type="InterPro" id="IPR001323">
    <property type="entry name" value="EPO_TPO"/>
</dbReference>
<dbReference type="EMBL" id="CAUEEQ010008962">
    <property type="protein sequence ID" value="CAJ0932942.1"/>
    <property type="molecule type" value="Genomic_DNA"/>
</dbReference>